<accession>A0A1H2DLU4</accession>
<dbReference type="GO" id="GO:0000155">
    <property type="term" value="F:phosphorelay sensor kinase activity"/>
    <property type="evidence" value="ECO:0007669"/>
    <property type="project" value="InterPro"/>
</dbReference>
<dbReference type="InterPro" id="IPR003661">
    <property type="entry name" value="HisK_dim/P_dom"/>
</dbReference>
<dbReference type="EC" id="2.7.13.3" evidence="2"/>
<dbReference type="CDD" id="cd00082">
    <property type="entry name" value="HisKA"/>
    <property type="match status" value="1"/>
</dbReference>
<evidence type="ECO:0000256" key="2">
    <source>
        <dbReference type="ARBA" id="ARBA00012438"/>
    </source>
</evidence>
<comment type="catalytic activity">
    <reaction evidence="1">
        <text>ATP + protein L-histidine = ADP + protein N-phospho-L-histidine.</text>
        <dbReference type="EC" id="2.7.13.3"/>
    </reaction>
</comment>
<evidence type="ECO:0000313" key="4">
    <source>
        <dbReference type="Proteomes" id="UP000199608"/>
    </source>
</evidence>
<dbReference type="AlphaFoldDB" id="A0A1H2DLU4"/>
<dbReference type="EMBL" id="FNLL01000001">
    <property type="protein sequence ID" value="SDT83799.1"/>
    <property type="molecule type" value="Genomic_DNA"/>
</dbReference>
<gene>
    <name evidence="3" type="ORF">SAMN04487931_10117</name>
</gene>
<dbReference type="Proteomes" id="UP000199608">
    <property type="component" value="Unassembled WGS sequence"/>
</dbReference>
<dbReference type="SUPFAM" id="SSF47384">
    <property type="entry name" value="Homodimeric domain of signal transducing histidine kinase"/>
    <property type="match status" value="1"/>
</dbReference>
<dbReference type="RefSeq" id="WP_014956622.1">
    <property type="nucleotide sequence ID" value="NZ_FNLL01000001.1"/>
</dbReference>
<name>A0A1H2DLU4_9BACT</name>
<dbReference type="InterPro" id="IPR036097">
    <property type="entry name" value="HisK_dim/P_sf"/>
</dbReference>
<proteinExistence type="predicted"/>
<evidence type="ECO:0000256" key="1">
    <source>
        <dbReference type="ARBA" id="ARBA00000085"/>
    </source>
</evidence>
<keyword evidence="4" id="KW-1185">Reference proteome</keyword>
<reference evidence="4" key="1">
    <citation type="submission" date="2016-10" db="EMBL/GenBank/DDBJ databases">
        <authorList>
            <person name="Varghese N."/>
            <person name="Submissions S."/>
        </authorList>
    </citation>
    <scope>NUCLEOTIDE SEQUENCE [LARGE SCALE GENOMIC DNA]</scope>
    <source>
        <strain evidence="4">DSM 3384</strain>
    </source>
</reference>
<dbReference type="Gene3D" id="1.10.287.130">
    <property type="match status" value="1"/>
</dbReference>
<organism evidence="3 4">
    <name type="scientific">Desulfobacula phenolica</name>
    <dbReference type="NCBI Taxonomy" id="90732"/>
    <lineage>
        <taxon>Bacteria</taxon>
        <taxon>Pseudomonadati</taxon>
        <taxon>Thermodesulfobacteriota</taxon>
        <taxon>Desulfobacteria</taxon>
        <taxon>Desulfobacterales</taxon>
        <taxon>Desulfobacteraceae</taxon>
        <taxon>Desulfobacula</taxon>
    </lineage>
</organism>
<protein>
    <recommendedName>
        <fullName evidence="2">histidine kinase</fullName>
        <ecNumber evidence="2">2.7.13.3</ecNumber>
    </recommendedName>
</protein>
<sequence>MNTESWDIINQGGLRYFGDMTASISHEIKNCLAIMNENAGLLQDLLAAVQTGRQLDLNQIDQISNRITKQIYRIDDITKRMNVFSHSVDLPEKTIDVGEVLNLAVLLGSRIASNRMIEIKLILPKHKIFLSTQFFFLLHLVWLIMDSTMTAVGPDKTMEIKPVDQISELKISFCSQGNIKKGFESILCSQAAQKTMKTLSAQLIFSETDNEIILKVAKKTQG</sequence>
<evidence type="ECO:0000313" key="3">
    <source>
        <dbReference type="EMBL" id="SDT83799.1"/>
    </source>
</evidence>